<sequence length="556" mass="60110">MSARPLLDCDMDSTIRRVHLLWYTRYTPTVKLGKTTLTGRDITGLGLDFFGGILFAEPPVGKLRLKPTVLKKELDVKTFDASNFGLSCLSSDASPPLASEDCLTINVYRPTGVKSKSKLPVIIFRDTLIWDFSYGGGFHNGVSSIYNTSAIVVTSVARGTPVIYVSFNYRLEPLGFPQGKEADKRGILNLAIKDQLAALHWVQENIETFGGDKKRVAAFGQSAGAIMTAILFLDSTIEKLARAAIFESGSAASALTFNAERRQVDWQNFVSAVPACASRALSDNTLDCLRQANTTEINAGLRFAIASAPETYGFDPTIDGAGGLYPDFASNLFARGKFAKLPFIAGTNLDEGTLFTNLAVNDVNVLRQSIMANFSPPTVSTQSLSDAADDLLRLYPAGDPTGGSPFNTGNETFGLSPVFKTAAAIQGDVSFHSQRRLWIQTAAKAGVKTYGYLFTEPTPGAGPYGVVHGSEVLFIYGAPSNPTAEAAYLSQMMINYWVSFATSLGPNDGKGVLRPNWPQYTTNNQVLLELNGANTTVIPDTYRKEQIDYINSIPLV</sequence>
<dbReference type="InterPro" id="IPR050309">
    <property type="entry name" value="Type-B_Carboxylest/Lipase"/>
</dbReference>
<evidence type="ECO:0000259" key="1">
    <source>
        <dbReference type="Pfam" id="PF00135"/>
    </source>
</evidence>
<dbReference type="PROSITE" id="PS00941">
    <property type="entry name" value="CARBOXYLESTERASE_B_2"/>
    <property type="match status" value="1"/>
</dbReference>
<accession>A0A0C9UXF8</accession>
<dbReference type="OrthoDB" id="408631at2759"/>
<dbReference type="InterPro" id="IPR029058">
    <property type="entry name" value="AB_hydrolase_fold"/>
</dbReference>
<feature type="domain" description="Carboxylesterase type B" evidence="1">
    <location>
        <begin position="35"/>
        <end position="548"/>
    </location>
</feature>
<dbReference type="InterPro" id="IPR019819">
    <property type="entry name" value="Carboxylesterase_B_CS"/>
</dbReference>
<dbReference type="Pfam" id="PF00135">
    <property type="entry name" value="COesterase"/>
    <property type="match status" value="1"/>
</dbReference>
<protein>
    <recommendedName>
        <fullName evidence="1">Carboxylesterase type B domain-containing protein</fullName>
    </recommendedName>
</protein>
<proteinExistence type="predicted"/>
<dbReference type="PANTHER" id="PTHR11559">
    <property type="entry name" value="CARBOXYLESTERASE"/>
    <property type="match status" value="1"/>
</dbReference>
<evidence type="ECO:0000313" key="2">
    <source>
        <dbReference type="EMBL" id="KIJ33952.1"/>
    </source>
</evidence>
<keyword evidence="3" id="KW-1185">Reference proteome</keyword>
<name>A0A0C9UXF8_SPHS4</name>
<dbReference type="Gene3D" id="3.40.50.1820">
    <property type="entry name" value="alpha/beta hydrolase"/>
    <property type="match status" value="1"/>
</dbReference>
<dbReference type="Proteomes" id="UP000054279">
    <property type="component" value="Unassembled WGS sequence"/>
</dbReference>
<evidence type="ECO:0000313" key="3">
    <source>
        <dbReference type="Proteomes" id="UP000054279"/>
    </source>
</evidence>
<gene>
    <name evidence="2" type="ORF">M422DRAFT_264091</name>
</gene>
<organism evidence="2 3">
    <name type="scientific">Sphaerobolus stellatus (strain SS14)</name>
    <dbReference type="NCBI Taxonomy" id="990650"/>
    <lineage>
        <taxon>Eukaryota</taxon>
        <taxon>Fungi</taxon>
        <taxon>Dikarya</taxon>
        <taxon>Basidiomycota</taxon>
        <taxon>Agaricomycotina</taxon>
        <taxon>Agaricomycetes</taxon>
        <taxon>Phallomycetidae</taxon>
        <taxon>Geastrales</taxon>
        <taxon>Sphaerobolaceae</taxon>
        <taxon>Sphaerobolus</taxon>
    </lineage>
</organism>
<dbReference type="HOGENOM" id="CLU_006586_10_6_1"/>
<reference evidence="2 3" key="1">
    <citation type="submission" date="2014-06" db="EMBL/GenBank/DDBJ databases">
        <title>Evolutionary Origins and Diversification of the Mycorrhizal Mutualists.</title>
        <authorList>
            <consortium name="DOE Joint Genome Institute"/>
            <consortium name="Mycorrhizal Genomics Consortium"/>
            <person name="Kohler A."/>
            <person name="Kuo A."/>
            <person name="Nagy L.G."/>
            <person name="Floudas D."/>
            <person name="Copeland A."/>
            <person name="Barry K.W."/>
            <person name="Cichocki N."/>
            <person name="Veneault-Fourrey C."/>
            <person name="LaButti K."/>
            <person name="Lindquist E.A."/>
            <person name="Lipzen A."/>
            <person name="Lundell T."/>
            <person name="Morin E."/>
            <person name="Murat C."/>
            <person name="Riley R."/>
            <person name="Ohm R."/>
            <person name="Sun H."/>
            <person name="Tunlid A."/>
            <person name="Henrissat B."/>
            <person name="Grigoriev I.V."/>
            <person name="Hibbett D.S."/>
            <person name="Martin F."/>
        </authorList>
    </citation>
    <scope>NUCLEOTIDE SEQUENCE [LARGE SCALE GENOMIC DNA]</scope>
    <source>
        <strain evidence="2 3">SS14</strain>
    </source>
</reference>
<dbReference type="ESTHER" id="9homo-a0a0c9uxf8">
    <property type="family name" value="Fungal_carboxylesterase_lipase"/>
</dbReference>
<dbReference type="AlphaFoldDB" id="A0A0C9UXF8"/>
<dbReference type="SUPFAM" id="SSF53474">
    <property type="entry name" value="alpha/beta-Hydrolases"/>
    <property type="match status" value="1"/>
</dbReference>
<dbReference type="EMBL" id="KN837206">
    <property type="protein sequence ID" value="KIJ33952.1"/>
    <property type="molecule type" value="Genomic_DNA"/>
</dbReference>
<dbReference type="InterPro" id="IPR002018">
    <property type="entry name" value="CarbesteraseB"/>
</dbReference>